<gene>
    <name evidence="1" type="ORF">MaMVDC_50</name>
</gene>
<protein>
    <submittedName>
        <fullName evidence="1">Uncharacterized protein</fullName>
    </submittedName>
</protein>
<evidence type="ECO:0000313" key="1">
    <source>
        <dbReference type="EMBL" id="AGR48615.1"/>
    </source>
</evidence>
<organism evidence="1 2">
    <name type="scientific">Microcystis phage MaMV-DC</name>
    <dbReference type="NCBI Taxonomy" id="1357715"/>
    <lineage>
        <taxon>Viruses</taxon>
        <taxon>Duplodnaviria</taxon>
        <taxon>Heunggongvirae</taxon>
        <taxon>Uroviricota</taxon>
        <taxon>Caudoviricetes</taxon>
        <taxon>Fukuivirus</taxon>
        <taxon>Fukuivirus MVDC</taxon>
    </lineage>
</organism>
<evidence type="ECO:0000313" key="2">
    <source>
        <dbReference type="Proteomes" id="UP000028567"/>
    </source>
</evidence>
<dbReference type="Proteomes" id="UP000028567">
    <property type="component" value="Segment"/>
</dbReference>
<dbReference type="GeneID" id="26643228"/>
<reference evidence="1 2" key="1">
    <citation type="submission" date="2013-07" db="EMBL/GenBank/DDBJ databases">
        <title>Sequencing and analysis of the complete genome of Microcystis aeruginosa phage MaMV-DC.</title>
        <authorList>
            <person name="Ou T."/>
            <person name="Li S.H."/>
            <person name="Zhang Q.Y."/>
        </authorList>
    </citation>
    <scope>NUCLEOTIDE SEQUENCE [LARGE SCALE GENOMIC DNA]</scope>
</reference>
<name>A0A075BUS4_9CAUD</name>
<proteinExistence type="predicted"/>
<keyword evidence="2" id="KW-1185">Reference proteome</keyword>
<dbReference type="KEGG" id="vg:26643228"/>
<dbReference type="RefSeq" id="YP_009217734.1">
    <property type="nucleotide sequence ID" value="NC_029002.1"/>
</dbReference>
<sequence length="98" mass="11321">MCYTHACIIAQGGGPVNALSTKMDKPMNNENFPEFDYAKECLDKHSIKWSSVGNGSLLINVNGRFYYYYPTRNRWRAKGSNKEYSIRSIDYLIELLNK</sequence>
<dbReference type="EMBL" id="KF356199">
    <property type="protein sequence ID" value="AGR48615.1"/>
    <property type="molecule type" value="Genomic_DNA"/>
</dbReference>
<accession>A0A075BUS4</accession>